<dbReference type="OrthoDB" id="5848276at2759"/>
<feature type="compositionally biased region" description="Basic and acidic residues" evidence="1">
    <location>
        <begin position="42"/>
        <end position="51"/>
    </location>
</feature>
<feature type="non-terminal residue" evidence="2">
    <location>
        <position position="276"/>
    </location>
</feature>
<dbReference type="AlphaFoldDB" id="A0A498SWI0"/>
<reference evidence="2 3" key="1">
    <citation type="submission" date="2018-08" db="EMBL/GenBank/DDBJ databases">
        <authorList>
            <person name="Laetsch R D."/>
            <person name="Stevens L."/>
            <person name="Kumar S."/>
            <person name="Blaxter L. M."/>
        </authorList>
    </citation>
    <scope>NUCLEOTIDE SEQUENCE [LARGE SCALE GENOMIC DNA]</scope>
</reference>
<evidence type="ECO:0000256" key="1">
    <source>
        <dbReference type="SAM" id="MobiDB-lite"/>
    </source>
</evidence>
<protein>
    <submittedName>
        <fullName evidence="2">Uncharacterized protein</fullName>
    </submittedName>
</protein>
<name>A0A498SWI0_ACAVI</name>
<evidence type="ECO:0000313" key="2">
    <source>
        <dbReference type="EMBL" id="VBB34515.1"/>
    </source>
</evidence>
<accession>A0A498SWI0</accession>
<sequence>MSAPVEQLNIFDVWNYLEREPVMLHALQRYMNERMREAERRLEELEERNAQEEMDEESIPQEAGFSEDGAEWAPLPDYEDQEYWPSGAEWSPLPDDESEEPEVSATPMVASGNEGPEEAVRELVLRSRTITIPVLAMQGTSAAAAPEEFCPADLGDLPEQFRKELQVPRAEPYTVARGEGNNSIVCGICDRQFETIKGWRIHASRMHKQDGFCVRCGHYLLLPPDFTAAQKTAALELHGLDWCPRSSAAVINERQVKRRRLQLVGREEDSQHLFIP</sequence>
<evidence type="ECO:0000313" key="3">
    <source>
        <dbReference type="Proteomes" id="UP000276991"/>
    </source>
</evidence>
<proteinExistence type="predicted"/>
<keyword evidence="3" id="KW-1185">Reference proteome</keyword>
<organism evidence="2 3">
    <name type="scientific">Acanthocheilonema viteae</name>
    <name type="common">Filarial nematode worm</name>
    <name type="synonym">Dipetalonema viteae</name>
    <dbReference type="NCBI Taxonomy" id="6277"/>
    <lineage>
        <taxon>Eukaryota</taxon>
        <taxon>Metazoa</taxon>
        <taxon>Ecdysozoa</taxon>
        <taxon>Nematoda</taxon>
        <taxon>Chromadorea</taxon>
        <taxon>Rhabditida</taxon>
        <taxon>Spirurina</taxon>
        <taxon>Spiruromorpha</taxon>
        <taxon>Filarioidea</taxon>
        <taxon>Onchocercidae</taxon>
        <taxon>Acanthocheilonema</taxon>
    </lineage>
</organism>
<feature type="region of interest" description="Disordered" evidence="1">
    <location>
        <begin position="42"/>
        <end position="116"/>
    </location>
</feature>
<dbReference type="Proteomes" id="UP000276991">
    <property type="component" value="Unassembled WGS sequence"/>
</dbReference>
<gene>
    <name evidence="2" type="ORF">NAV_LOCUS9306</name>
</gene>
<dbReference type="EMBL" id="UPTC01003615">
    <property type="protein sequence ID" value="VBB34515.1"/>
    <property type="molecule type" value="Genomic_DNA"/>
</dbReference>